<gene>
    <name evidence="1" type="ORF">PHAVU_008G246400g</name>
</gene>
<dbReference type="EMBL" id="CM002295">
    <property type="protein sequence ID" value="ESW14023.1"/>
    <property type="molecule type" value="Genomic_DNA"/>
</dbReference>
<accession>V7BAY7</accession>
<dbReference type="Gramene" id="ESW14023">
    <property type="protein sequence ID" value="ESW14023"/>
    <property type="gene ID" value="PHAVU_008G246400g"/>
</dbReference>
<dbReference type="SMR" id="V7BAY7"/>
<dbReference type="STRING" id="3885.V7BAY7"/>
<dbReference type="AlphaFoldDB" id="V7BAY7"/>
<dbReference type="OrthoDB" id="1433401at2759"/>
<evidence type="ECO:0000313" key="2">
    <source>
        <dbReference type="Proteomes" id="UP000000226"/>
    </source>
</evidence>
<sequence>MFFENLLGLDRYVMVSLLDNLIKVKAYQSGGISLVVDKHIESYSFRFFTLALKCCKDLSDEMPKMAEVAKELKYICSMLAEYVISDSSSTIFSSQPLSSTIETPFISGDVSGSDLVIQSVPTIKPR</sequence>
<organism evidence="1 2">
    <name type="scientific">Phaseolus vulgaris</name>
    <name type="common">Kidney bean</name>
    <name type="synonym">French bean</name>
    <dbReference type="NCBI Taxonomy" id="3885"/>
    <lineage>
        <taxon>Eukaryota</taxon>
        <taxon>Viridiplantae</taxon>
        <taxon>Streptophyta</taxon>
        <taxon>Embryophyta</taxon>
        <taxon>Tracheophyta</taxon>
        <taxon>Spermatophyta</taxon>
        <taxon>Magnoliopsida</taxon>
        <taxon>eudicotyledons</taxon>
        <taxon>Gunneridae</taxon>
        <taxon>Pentapetalae</taxon>
        <taxon>rosids</taxon>
        <taxon>fabids</taxon>
        <taxon>Fabales</taxon>
        <taxon>Fabaceae</taxon>
        <taxon>Papilionoideae</taxon>
        <taxon>50 kb inversion clade</taxon>
        <taxon>NPAAA clade</taxon>
        <taxon>indigoferoid/millettioid clade</taxon>
        <taxon>Phaseoleae</taxon>
        <taxon>Phaseolus</taxon>
    </lineage>
</organism>
<evidence type="ECO:0000313" key="1">
    <source>
        <dbReference type="EMBL" id="ESW14023.1"/>
    </source>
</evidence>
<reference evidence="2" key="1">
    <citation type="journal article" date="2014" name="Nat. Genet.">
        <title>A reference genome for common bean and genome-wide analysis of dual domestications.</title>
        <authorList>
            <person name="Schmutz J."/>
            <person name="McClean P.E."/>
            <person name="Mamidi S."/>
            <person name="Wu G.A."/>
            <person name="Cannon S.B."/>
            <person name="Grimwood J."/>
            <person name="Jenkins J."/>
            <person name="Shu S."/>
            <person name="Song Q."/>
            <person name="Chavarro C."/>
            <person name="Torres-Torres M."/>
            <person name="Geffroy V."/>
            <person name="Moghaddam S.M."/>
            <person name="Gao D."/>
            <person name="Abernathy B."/>
            <person name="Barry K."/>
            <person name="Blair M."/>
            <person name="Brick M.A."/>
            <person name="Chovatia M."/>
            <person name="Gepts P."/>
            <person name="Goodstein D.M."/>
            <person name="Gonzales M."/>
            <person name="Hellsten U."/>
            <person name="Hyten D.L."/>
            <person name="Jia G."/>
            <person name="Kelly J.D."/>
            <person name="Kudrna D."/>
            <person name="Lee R."/>
            <person name="Richard M.M."/>
            <person name="Miklas P.N."/>
            <person name="Osorno J.M."/>
            <person name="Rodrigues J."/>
            <person name="Thareau V."/>
            <person name="Urrea C.A."/>
            <person name="Wang M."/>
            <person name="Yu Y."/>
            <person name="Zhang M."/>
            <person name="Wing R.A."/>
            <person name="Cregan P.B."/>
            <person name="Rokhsar D.S."/>
            <person name="Jackson S.A."/>
        </authorList>
    </citation>
    <scope>NUCLEOTIDE SEQUENCE [LARGE SCALE GENOMIC DNA]</scope>
    <source>
        <strain evidence="2">cv. G19833</strain>
    </source>
</reference>
<proteinExistence type="predicted"/>
<name>V7BAY7_PHAVU</name>
<keyword evidence="2" id="KW-1185">Reference proteome</keyword>
<dbReference type="Proteomes" id="UP000000226">
    <property type="component" value="Chromosome 8"/>
</dbReference>
<protein>
    <submittedName>
        <fullName evidence="1">Uncharacterized protein</fullName>
    </submittedName>
</protein>